<evidence type="ECO:0000256" key="5">
    <source>
        <dbReference type="ARBA" id="ARBA00022842"/>
    </source>
</evidence>
<dbReference type="PROSITE" id="PS00444">
    <property type="entry name" value="POLYPRENYL_SYNTHASE_2"/>
    <property type="match status" value="1"/>
</dbReference>
<protein>
    <submittedName>
        <fullName evidence="8">Geranyl transferase</fullName>
    </submittedName>
</protein>
<dbReference type="PANTHER" id="PTHR43281">
    <property type="entry name" value="FARNESYL DIPHOSPHATE SYNTHASE"/>
    <property type="match status" value="1"/>
</dbReference>
<dbReference type="GO" id="GO:0004659">
    <property type="term" value="F:prenyltransferase activity"/>
    <property type="evidence" value="ECO:0007669"/>
    <property type="project" value="InterPro"/>
</dbReference>
<dbReference type="FunFam" id="1.10.600.10:FF:000001">
    <property type="entry name" value="Geranylgeranyl diphosphate synthase"/>
    <property type="match status" value="1"/>
</dbReference>
<dbReference type="OrthoDB" id="9805316at2"/>
<dbReference type="SFLD" id="SFLDS00005">
    <property type="entry name" value="Isoprenoid_Synthase_Type_I"/>
    <property type="match status" value="1"/>
</dbReference>
<accession>A0A0U2QPS0</accession>
<dbReference type="GO" id="GO:0046872">
    <property type="term" value="F:metal ion binding"/>
    <property type="evidence" value="ECO:0007669"/>
    <property type="project" value="UniProtKB-KW"/>
</dbReference>
<dbReference type="AlphaFoldDB" id="A0A0U2QPS0"/>
<dbReference type="GO" id="GO:0005737">
    <property type="term" value="C:cytoplasm"/>
    <property type="evidence" value="ECO:0007669"/>
    <property type="project" value="UniProtKB-ARBA"/>
</dbReference>
<dbReference type="InterPro" id="IPR000092">
    <property type="entry name" value="Polyprenyl_synt"/>
</dbReference>
<organism evidence="8 9">
    <name type="scientific">Lacimicrobium alkaliphilum</name>
    <dbReference type="NCBI Taxonomy" id="1526571"/>
    <lineage>
        <taxon>Bacteria</taxon>
        <taxon>Pseudomonadati</taxon>
        <taxon>Pseudomonadota</taxon>
        <taxon>Gammaproteobacteria</taxon>
        <taxon>Alteromonadales</taxon>
        <taxon>Alteromonadaceae</taxon>
        <taxon>Lacimicrobium</taxon>
    </lineage>
</organism>
<dbReference type="Pfam" id="PF00348">
    <property type="entry name" value="polyprenyl_synt"/>
    <property type="match status" value="1"/>
</dbReference>
<keyword evidence="4" id="KW-0479">Metal-binding</keyword>
<dbReference type="NCBIfam" id="NF007877">
    <property type="entry name" value="PRK10581.1"/>
    <property type="match status" value="1"/>
</dbReference>
<dbReference type="EMBL" id="CP013650">
    <property type="protein sequence ID" value="ALS99643.1"/>
    <property type="molecule type" value="Genomic_DNA"/>
</dbReference>
<reference evidence="8 9" key="1">
    <citation type="submission" date="2015-12" db="EMBL/GenBank/DDBJ databases">
        <title>Complete genome of Lacimicrobium alkaliphilum KCTC 32984.</title>
        <authorList>
            <person name="Kim S.-G."/>
            <person name="Lee Y.-J."/>
        </authorList>
    </citation>
    <scope>NUCLEOTIDE SEQUENCE [LARGE SCALE GENOMIC DNA]</scope>
    <source>
        <strain evidence="8 9">YelD216</strain>
    </source>
</reference>
<dbReference type="SFLD" id="SFLDG01017">
    <property type="entry name" value="Polyprenyl_Transferase_Like"/>
    <property type="match status" value="1"/>
</dbReference>
<dbReference type="InterPro" id="IPR033749">
    <property type="entry name" value="Polyprenyl_synt_CS"/>
</dbReference>
<keyword evidence="5" id="KW-0460">Magnesium</keyword>
<comment type="cofactor">
    <cofactor evidence="1">
        <name>Mg(2+)</name>
        <dbReference type="ChEBI" id="CHEBI:18420"/>
    </cofactor>
</comment>
<dbReference type="KEGG" id="lal:AT746_16155"/>
<name>A0A0U2QPS0_9ALTE</name>
<dbReference type="STRING" id="1526571.AT746_16155"/>
<dbReference type="PANTHER" id="PTHR43281:SF1">
    <property type="entry name" value="FARNESYL DIPHOSPHATE SYNTHASE"/>
    <property type="match status" value="1"/>
</dbReference>
<dbReference type="Gene3D" id="1.10.600.10">
    <property type="entry name" value="Farnesyl Diphosphate Synthase"/>
    <property type="match status" value="1"/>
</dbReference>
<dbReference type="GO" id="GO:0008654">
    <property type="term" value="P:phospholipid biosynthetic process"/>
    <property type="evidence" value="ECO:0007669"/>
    <property type="project" value="UniProtKB-ARBA"/>
</dbReference>
<sequence length="298" mass="32248">MTHSGWHEEFEQYQQRVNTGLEHQLQQLPALAPRLKDAMAYALLNGGKRVRPALVYACGRMLELKPDALDAPAMALECIHTYSLIHDDLPAMDNDELRRGKPTCHVAFDEASAILAGDALQAMAFEILASMPLQQGKADYRSAVISILAKASGYRGMCGGQALDLAATDKAVSVTELEALHRSKTGALLEAALLMPAAMAQLEPDQVARLAEYAGAIGLAFQVQDDILDITADTQTLGKPQGSDVLMKKSTYPALLGLEGAKSLTERLYQEALQALDALPYNTSSLASFADYIIHRNH</sequence>
<evidence type="ECO:0000256" key="4">
    <source>
        <dbReference type="ARBA" id="ARBA00022723"/>
    </source>
</evidence>
<dbReference type="InterPro" id="IPR053378">
    <property type="entry name" value="Prenyl_diphosphate_synthase"/>
</dbReference>
<evidence type="ECO:0000313" key="8">
    <source>
        <dbReference type="EMBL" id="ALS99643.1"/>
    </source>
</evidence>
<dbReference type="PROSITE" id="PS00723">
    <property type="entry name" value="POLYPRENYL_SYNTHASE_1"/>
    <property type="match status" value="1"/>
</dbReference>
<dbReference type="GO" id="GO:0016114">
    <property type="term" value="P:terpenoid biosynthetic process"/>
    <property type="evidence" value="ECO:0007669"/>
    <property type="project" value="UniProtKB-ARBA"/>
</dbReference>
<keyword evidence="3 7" id="KW-0808">Transferase</keyword>
<dbReference type="Proteomes" id="UP000068447">
    <property type="component" value="Chromosome"/>
</dbReference>
<evidence type="ECO:0000256" key="6">
    <source>
        <dbReference type="ARBA" id="ARBA00023229"/>
    </source>
</evidence>
<evidence type="ECO:0000256" key="7">
    <source>
        <dbReference type="RuleBase" id="RU004466"/>
    </source>
</evidence>
<dbReference type="CDD" id="cd00685">
    <property type="entry name" value="Trans_IPPS_HT"/>
    <property type="match status" value="1"/>
</dbReference>
<gene>
    <name evidence="8" type="ORF">AT746_16155</name>
</gene>
<keyword evidence="9" id="KW-1185">Reference proteome</keyword>
<keyword evidence="6" id="KW-0414">Isoprene biosynthesis</keyword>
<proteinExistence type="inferred from homology"/>
<dbReference type="InterPro" id="IPR008949">
    <property type="entry name" value="Isoprenoid_synthase_dom_sf"/>
</dbReference>
<evidence type="ECO:0000313" key="9">
    <source>
        <dbReference type="Proteomes" id="UP000068447"/>
    </source>
</evidence>
<dbReference type="RefSeq" id="WP_062482385.1">
    <property type="nucleotide sequence ID" value="NZ_CP013650.1"/>
</dbReference>
<dbReference type="NCBIfam" id="NF045485">
    <property type="entry name" value="FPPsyn"/>
    <property type="match status" value="1"/>
</dbReference>
<evidence type="ECO:0000256" key="3">
    <source>
        <dbReference type="ARBA" id="ARBA00022679"/>
    </source>
</evidence>
<evidence type="ECO:0000256" key="1">
    <source>
        <dbReference type="ARBA" id="ARBA00001946"/>
    </source>
</evidence>
<dbReference type="SUPFAM" id="SSF48576">
    <property type="entry name" value="Terpenoid synthases"/>
    <property type="match status" value="1"/>
</dbReference>
<comment type="similarity">
    <text evidence="2 7">Belongs to the FPP/GGPP synthase family.</text>
</comment>
<evidence type="ECO:0000256" key="2">
    <source>
        <dbReference type="ARBA" id="ARBA00006706"/>
    </source>
</evidence>